<dbReference type="GO" id="GO:0003677">
    <property type="term" value="F:DNA binding"/>
    <property type="evidence" value="ECO:0007669"/>
    <property type="project" value="UniProtKB-KW"/>
</dbReference>
<evidence type="ECO:0000313" key="5">
    <source>
        <dbReference type="EMBL" id="BBF84905.1"/>
    </source>
</evidence>
<organism evidence="5 6">
    <name type="scientific">Aquitalea magnusonii</name>
    <dbReference type="NCBI Taxonomy" id="332411"/>
    <lineage>
        <taxon>Bacteria</taxon>
        <taxon>Pseudomonadati</taxon>
        <taxon>Pseudomonadota</taxon>
        <taxon>Betaproteobacteria</taxon>
        <taxon>Neisseriales</taxon>
        <taxon>Chromobacteriaceae</taxon>
        <taxon>Aquitalea</taxon>
    </lineage>
</organism>
<dbReference type="GO" id="GO:0005829">
    <property type="term" value="C:cytosol"/>
    <property type="evidence" value="ECO:0007669"/>
    <property type="project" value="TreeGrafter"/>
</dbReference>
<gene>
    <name evidence="5" type="ORF">DLM_1281</name>
</gene>
<dbReference type="InterPro" id="IPR010992">
    <property type="entry name" value="IHF-like_DNA-bd_dom_sf"/>
</dbReference>
<dbReference type="SUPFAM" id="SSF47729">
    <property type="entry name" value="IHF-like DNA-binding proteins"/>
    <property type="match status" value="1"/>
</dbReference>
<dbReference type="GO" id="GO:0030261">
    <property type="term" value="P:chromosome condensation"/>
    <property type="evidence" value="ECO:0007669"/>
    <property type="project" value="UniProtKB-KW"/>
</dbReference>
<keyword evidence="2" id="KW-0226">DNA condensation</keyword>
<dbReference type="RefSeq" id="WP_089083899.1">
    <property type="nucleotide sequence ID" value="NZ_AP018823.1"/>
</dbReference>
<proteinExistence type="inferred from homology"/>
<dbReference type="OrthoDB" id="9799835at2"/>
<reference evidence="6" key="1">
    <citation type="journal article" date="2017" name="Biotechnol. Biofuels">
        <title>Evaluation of environmental bacterial communities as a factor affecting the growth of duckweed Lemna minor.</title>
        <authorList>
            <person name="Ishizawa H."/>
            <person name="Kuroda M."/>
            <person name="Morikawa M."/>
            <person name="Ike M."/>
        </authorList>
    </citation>
    <scope>NUCLEOTIDE SEQUENCE [LARGE SCALE GENOMIC DNA]</scope>
    <source>
        <strain evidence="6">H3</strain>
    </source>
</reference>
<dbReference type="InterPro" id="IPR000119">
    <property type="entry name" value="Hist_DNA-bd"/>
</dbReference>
<keyword evidence="6" id="KW-1185">Reference proteome</keyword>
<evidence type="ECO:0000256" key="2">
    <source>
        <dbReference type="ARBA" id="ARBA00023067"/>
    </source>
</evidence>
<dbReference type="Gene3D" id="4.10.520.10">
    <property type="entry name" value="IHF-like DNA-binding proteins"/>
    <property type="match status" value="1"/>
</dbReference>
<evidence type="ECO:0000256" key="4">
    <source>
        <dbReference type="RuleBase" id="RU003939"/>
    </source>
</evidence>
<dbReference type="PANTHER" id="PTHR33175:SF3">
    <property type="entry name" value="DNA-BINDING PROTEIN HU-BETA"/>
    <property type="match status" value="1"/>
</dbReference>
<dbReference type="PANTHER" id="PTHR33175">
    <property type="entry name" value="DNA-BINDING PROTEIN HU"/>
    <property type="match status" value="1"/>
</dbReference>
<dbReference type="KEGG" id="amah:DLM_1281"/>
<dbReference type="Pfam" id="PF00216">
    <property type="entry name" value="Bac_DNA_binding"/>
    <property type="match status" value="1"/>
</dbReference>
<evidence type="ECO:0000256" key="3">
    <source>
        <dbReference type="ARBA" id="ARBA00023125"/>
    </source>
</evidence>
<name>A0A3G9GBR8_9NEIS</name>
<sequence length="90" mass="9659">MNKQQLITALSDKAGLSKADALRLVDALEQTIREQAQQGNEVAFASIGRFKVRTSAARNGRNPKTGESLAIPAKRKVVFLPGKALKDAIA</sequence>
<dbReference type="EMBL" id="AP018823">
    <property type="protein sequence ID" value="BBF84905.1"/>
    <property type="molecule type" value="Genomic_DNA"/>
</dbReference>
<keyword evidence="3 5" id="KW-0238">DNA-binding</keyword>
<reference evidence="6" key="3">
    <citation type="journal article" date="2017" name="Plant Physiol. Biochem.">
        <title>Differential oxidative and antioxidative response of duckweed Lemna minor toward plant growth promoting/inhibiting bacteria.</title>
        <authorList>
            <person name="Ishizawa H."/>
            <person name="Kuroda M."/>
            <person name="Morikawa M."/>
            <person name="Ike M."/>
        </authorList>
    </citation>
    <scope>NUCLEOTIDE SEQUENCE [LARGE SCALE GENOMIC DNA]</scope>
    <source>
        <strain evidence="6">H3</strain>
    </source>
</reference>
<dbReference type="AlphaFoldDB" id="A0A3G9GBR8"/>
<evidence type="ECO:0000256" key="1">
    <source>
        <dbReference type="ARBA" id="ARBA00010529"/>
    </source>
</evidence>
<dbReference type="GO" id="GO:0030527">
    <property type="term" value="F:structural constituent of chromatin"/>
    <property type="evidence" value="ECO:0007669"/>
    <property type="project" value="InterPro"/>
</dbReference>
<dbReference type="PRINTS" id="PR01727">
    <property type="entry name" value="DNABINDINGHU"/>
</dbReference>
<reference evidence="5 6" key="2">
    <citation type="journal article" date="2017" name="Genome Announc.">
        <title>Draft genome sequence of Aquitalea magnusonii strain H3, a plant growth-promoting bacterium of duckweed Lemna minor.</title>
        <authorList>
            <person name="Ishizawa H."/>
            <person name="Kuroda M."/>
            <person name="Ike M."/>
        </authorList>
    </citation>
    <scope>NUCLEOTIDE SEQUENCE [LARGE SCALE GENOMIC DNA]</scope>
    <source>
        <strain evidence="5 6">H3</strain>
    </source>
</reference>
<evidence type="ECO:0000313" key="6">
    <source>
        <dbReference type="Proteomes" id="UP000198290"/>
    </source>
</evidence>
<dbReference type="CDD" id="cd13831">
    <property type="entry name" value="HU"/>
    <property type="match status" value="1"/>
</dbReference>
<accession>A0A3G9GBR8</accession>
<dbReference type="SMART" id="SM00411">
    <property type="entry name" value="BHL"/>
    <property type="match status" value="1"/>
</dbReference>
<dbReference type="STRING" id="332411.VI06_16135"/>
<dbReference type="Proteomes" id="UP000198290">
    <property type="component" value="Chromosome"/>
</dbReference>
<comment type="similarity">
    <text evidence="1 4">Belongs to the bacterial histone-like protein family.</text>
</comment>
<protein>
    <submittedName>
        <fullName evidence="5">DNA-binding protein HU-beta</fullName>
    </submittedName>
</protein>